<feature type="non-terminal residue" evidence="4">
    <location>
        <position position="271"/>
    </location>
</feature>
<dbReference type="PANTHER" id="PTHR36528">
    <property type="entry name" value="CRISPR SYSTEM SINGLE-STRAND-SPECIFIC DEOXYRIBONUCLEASE CAS10/CSM1 (SUBTYPE III-A)"/>
    <property type="match status" value="1"/>
</dbReference>
<feature type="domain" description="GGDEF" evidence="3">
    <location>
        <begin position="73"/>
        <end position="253"/>
    </location>
</feature>
<dbReference type="EMBL" id="BARW01010632">
    <property type="protein sequence ID" value="GAI78655.1"/>
    <property type="molecule type" value="Genomic_DNA"/>
</dbReference>
<dbReference type="InterPro" id="IPR000160">
    <property type="entry name" value="GGDEF_dom"/>
</dbReference>
<evidence type="ECO:0000313" key="4">
    <source>
        <dbReference type="EMBL" id="GAI78655.1"/>
    </source>
</evidence>
<keyword evidence="2" id="KW-0051">Antiviral defense</keyword>
<dbReference type="GO" id="GO:0000166">
    <property type="term" value="F:nucleotide binding"/>
    <property type="evidence" value="ECO:0007669"/>
    <property type="project" value="UniProtKB-KW"/>
</dbReference>
<dbReference type="InterPro" id="IPR054767">
    <property type="entry name" value="Cas10-Cmr2_palm2"/>
</dbReference>
<keyword evidence="1" id="KW-0547">Nucleotide-binding</keyword>
<dbReference type="Gene3D" id="3.30.70.270">
    <property type="match status" value="1"/>
</dbReference>
<name>X1STH9_9ZZZZ</name>
<organism evidence="4">
    <name type="scientific">marine sediment metagenome</name>
    <dbReference type="NCBI Taxonomy" id="412755"/>
    <lineage>
        <taxon>unclassified sequences</taxon>
        <taxon>metagenomes</taxon>
        <taxon>ecological metagenomes</taxon>
    </lineage>
</organism>
<dbReference type="AlphaFoldDB" id="X1STH9"/>
<dbReference type="NCBIfam" id="TIGR02578">
    <property type="entry name" value="cas_TM1811_Csm1"/>
    <property type="match status" value="1"/>
</dbReference>
<accession>X1STH9</accession>
<sequence>LLTDKEIDDREFYLTYNIMTEEERKKVSEKEVSLRKYLANYVPKKNGIVESFEEIAGYSVWEDENGGEKKGSVLLGILKADFDNLGLIFSKGFEIPRKEEEKLTDGDRKTMSRYLTLSRMIDLFFSGWMREVMEKNDKKKLISSLGEIQDIEDKERLKRYLNRDEIDFSKIYTVYSGGDDLVLVGPWETMIIFSLFLNMEFRRFTCNNDDVTLSAGLAVVKPKHPIAAGIREADELLEKSKKEGKNRITLFSTTVKWKQFPELMDFFLFLN</sequence>
<dbReference type="Pfam" id="PF22335">
    <property type="entry name" value="Cas10-Cmr2_palm2"/>
    <property type="match status" value="1"/>
</dbReference>
<reference evidence="4" key="1">
    <citation type="journal article" date="2014" name="Front. Microbiol.">
        <title>High frequency of phylogenetically diverse reductive dehalogenase-homologous genes in deep subseafloor sedimentary metagenomes.</title>
        <authorList>
            <person name="Kawai M."/>
            <person name="Futagami T."/>
            <person name="Toyoda A."/>
            <person name="Takaki Y."/>
            <person name="Nishi S."/>
            <person name="Hori S."/>
            <person name="Arai W."/>
            <person name="Tsubouchi T."/>
            <person name="Morono Y."/>
            <person name="Uchiyama I."/>
            <person name="Ito T."/>
            <person name="Fujiyama A."/>
            <person name="Inagaki F."/>
            <person name="Takami H."/>
        </authorList>
    </citation>
    <scope>NUCLEOTIDE SEQUENCE</scope>
    <source>
        <strain evidence="4">Expedition CK06-06</strain>
    </source>
</reference>
<dbReference type="InterPro" id="IPR043128">
    <property type="entry name" value="Rev_trsase/Diguanyl_cyclase"/>
</dbReference>
<comment type="caution">
    <text evidence="4">The sequence shown here is derived from an EMBL/GenBank/DDBJ whole genome shotgun (WGS) entry which is preliminary data.</text>
</comment>
<dbReference type="PROSITE" id="PS50887">
    <property type="entry name" value="GGDEF"/>
    <property type="match status" value="1"/>
</dbReference>
<dbReference type="GO" id="GO:0051607">
    <property type="term" value="P:defense response to virus"/>
    <property type="evidence" value="ECO:0007669"/>
    <property type="project" value="UniProtKB-KW"/>
</dbReference>
<proteinExistence type="predicted"/>
<dbReference type="InterPro" id="IPR013408">
    <property type="entry name" value="Cas10/Csm1"/>
</dbReference>
<evidence type="ECO:0000256" key="2">
    <source>
        <dbReference type="ARBA" id="ARBA00023118"/>
    </source>
</evidence>
<dbReference type="InterPro" id="IPR052117">
    <property type="entry name" value="Cas10/Csm1_subtype-III-A"/>
</dbReference>
<gene>
    <name evidence="4" type="ORF">S12H4_20852</name>
</gene>
<protein>
    <recommendedName>
        <fullName evidence="3">GGDEF domain-containing protein</fullName>
    </recommendedName>
</protein>
<feature type="non-terminal residue" evidence="4">
    <location>
        <position position="1"/>
    </location>
</feature>
<evidence type="ECO:0000256" key="1">
    <source>
        <dbReference type="ARBA" id="ARBA00022741"/>
    </source>
</evidence>
<dbReference type="PANTHER" id="PTHR36528:SF1">
    <property type="entry name" value="CRISPR SYSTEM SINGLE-STRAND-SPECIFIC DEOXYRIBONUCLEASE CAS10_CSM1 (SUBTYPE III-A)"/>
    <property type="match status" value="1"/>
</dbReference>
<evidence type="ECO:0000259" key="3">
    <source>
        <dbReference type="PROSITE" id="PS50887"/>
    </source>
</evidence>